<dbReference type="RefSeq" id="WP_165141705.1">
    <property type="nucleotide sequence ID" value="NZ_JAALLT010000003.1"/>
</dbReference>
<sequence length="216" mass="24896">MTYPIFNSVVNCIESELNKRDISIKTFKTWNEDRINATGLEIVIDLSKKANFLKALSINFDWDRFRETVLARQLDGMEEHPFLQEENMVSTSISPLIDIEVTWLFDEEQSQPQVQTENGASRLESASIWMEKISSEVNELLAEDDIITRWHVEVEGDEYGKYLSAVNLISYFQYTLTDLKSLNAVHEFVGERLQELLLKSNQVMKISDSIIHDVAA</sequence>
<evidence type="ECO:0000313" key="2">
    <source>
        <dbReference type="Proteomes" id="UP000473278"/>
    </source>
</evidence>
<evidence type="ECO:0000313" key="1">
    <source>
        <dbReference type="EMBL" id="NGP76877.1"/>
    </source>
</evidence>
<comment type="caution">
    <text evidence="1">The sequence shown here is derived from an EMBL/GenBank/DDBJ whole genome shotgun (WGS) entry which is preliminary data.</text>
</comment>
<name>A0A6M1T285_9BACT</name>
<reference evidence="1 2" key="1">
    <citation type="submission" date="2020-02" db="EMBL/GenBank/DDBJ databases">
        <title>Balneolaceae bacterium YR4-1, complete genome.</title>
        <authorList>
            <person name="Li Y."/>
            <person name="Wu S."/>
        </authorList>
    </citation>
    <scope>NUCLEOTIDE SEQUENCE [LARGE SCALE GENOMIC DNA]</scope>
    <source>
        <strain evidence="1 2">YR4-1</strain>
    </source>
</reference>
<dbReference type="EMBL" id="JAALLT010000003">
    <property type="protein sequence ID" value="NGP76877.1"/>
    <property type="molecule type" value="Genomic_DNA"/>
</dbReference>
<protein>
    <submittedName>
        <fullName evidence="1">Uncharacterized protein</fullName>
    </submittedName>
</protein>
<accession>A0A6M1T285</accession>
<dbReference type="Proteomes" id="UP000473278">
    <property type="component" value="Unassembled WGS sequence"/>
</dbReference>
<organism evidence="1 2">
    <name type="scientific">Halalkalibaculum roseum</name>
    <dbReference type="NCBI Taxonomy" id="2709311"/>
    <lineage>
        <taxon>Bacteria</taxon>
        <taxon>Pseudomonadati</taxon>
        <taxon>Balneolota</taxon>
        <taxon>Balneolia</taxon>
        <taxon>Balneolales</taxon>
        <taxon>Balneolaceae</taxon>
        <taxon>Halalkalibaculum</taxon>
    </lineage>
</organism>
<proteinExistence type="predicted"/>
<keyword evidence="2" id="KW-1185">Reference proteome</keyword>
<dbReference type="AlphaFoldDB" id="A0A6M1T285"/>
<gene>
    <name evidence="1" type="ORF">G3570_09550</name>
</gene>